<dbReference type="Gene3D" id="3.10.450.50">
    <property type="match status" value="1"/>
</dbReference>
<keyword evidence="3" id="KW-1133">Transmembrane helix</keyword>
<evidence type="ECO:0000256" key="1">
    <source>
        <dbReference type="PROSITE-ProRule" id="PRU00339"/>
    </source>
</evidence>
<feature type="region of interest" description="Disordered" evidence="2">
    <location>
        <begin position="244"/>
        <end position="267"/>
    </location>
</feature>
<dbReference type="Pfam" id="PF13432">
    <property type="entry name" value="TPR_16"/>
    <property type="match status" value="1"/>
</dbReference>
<proteinExistence type="predicted"/>
<dbReference type="RefSeq" id="WP_127693942.1">
    <property type="nucleotide sequence ID" value="NZ_SACQ01000003.1"/>
</dbReference>
<evidence type="ECO:0000259" key="4">
    <source>
        <dbReference type="Pfam" id="PF24125"/>
    </source>
</evidence>
<evidence type="ECO:0000313" key="5">
    <source>
        <dbReference type="EMBL" id="RVU31097.1"/>
    </source>
</evidence>
<accession>A0A437Q9I0</accession>
<dbReference type="SUPFAM" id="SSF48452">
    <property type="entry name" value="TPR-like"/>
    <property type="match status" value="1"/>
</dbReference>
<dbReference type="InterPro" id="IPR056203">
    <property type="entry name" value="Cds6_C"/>
</dbReference>
<feature type="transmembrane region" description="Helical" evidence="3">
    <location>
        <begin position="12"/>
        <end position="29"/>
    </location>
</feature>
<dbReference type="SUPFAM" id="SSF54427">
    <property type="entry name" value="NTF2-like"/>
    <property type="match status" value="1"/>
</dbReference>
<sequence>MQSENSVRFVKWGIAAAVIGSVLVGVSVVRSGAPEEVTYDAADKAKWTTRILKHSRSGNIEDALQLLETATQRQLMSDLDSRLLKGQLLIELQKYEEAERVLTAAANQYSDSYEAHNNLAIALSRLGKYERSMDMLVKALETHPGYHKVYENINSLSAAMTSGAYLKALKLENNARVVPMSYLGGSDQIAQVKPSVLAEQPNIAGKGDQVERQADSEAAEKTQALLASTQSFLQELDKSGADQFESNEKTLESSASEAQLASSENEAVQQRIVYPEDENSGVTAQQKVAAKEASNEVLALLDDLNISEDKAVEKEMAAVTDVKKAAQVAQDTVSQEAITASADDYSQAISEQVQAWARAWSTKDLERYYSSYVSDYSSRRYATNKKWRKERAKRINRAKNIQVGIGELSVQLVNPNTATATFVQSYQASNYADKTRKEFRLLNVNGEWLISEVKTIPI</sequence>
<feature type="repeat" description="TPR" evidence="1">
    <location>
        <begin position="113"/>
        <end position="146"/>
    </location>
</feature>
<dbReference type="AlphaFoldDB" id="A0A437Q9I0"/>
<keyword evidence="3" id="KW-0812">Transmembrane</keyword>
<comment type="caution">
    <text evidence="5">The sequence shown here is derived from an EMBL/GenBank/DDBJ whole genome shotgun (WGS) entry which is preliminary data.</text>
</comment>
<protein>
    <submittedName>
        <fullName evidence="5">Tetratricopeptide repeat protein</fullName>
    </submittedName>
</protein>
<feature type="domain" description="Cds6 C-terminal" evidence="4">
    <location>
        <begin position="349"/>
        <end position="450"/>
    </location>
</feature>
<dbReference type="Gene3D" id="1.25.40.10">
    <property type="entry name" value="Tetratricopeptide repeat domain"/>
    <property type="match status" value="1"/>
</dbReference>
<dbReference type="Proteomes" id="UP000282818">
    <property type="component" value="Unassembled WGS sequence"/>
</dbReference>
<organism evidence="5 6">
    <name type="scientific">Neptunomonas marina</name>
    <dbReference type="NCBI Taxonomy" id="1815562"/>
    <lineage>
        <taxon>Bacteria</taxon>
        <taxon>Pseudomonadati</taxon>
        <taxon>Pseudomonadota</taxon>
        <taxon>Gammaproteobacteria</taxon>
        <taxon>Oceanospirillales</taxon>
        <taxon>Oceanospirillaceae</taxon>
        <taxon>Neptunomonas</taxon>
    </lineage>
</organism>
<gene>
    <name evidence="5" type="ORF">EOE65_08820</name>
</gene>
<evidence type="ECO:0000256" key="2">
    <source>
        <dbReference type="SAM" id="MobiDB-lite"/>
    </source>
</evidence>
<evidence type="ECO:0000313" key="6">
    <source>
        <dbReference type="Proteomes" id="UP000282818"/>
    </source>
</evidence>
<dbReference type="InterPro" id="IPR032710">
    <property type="entry name" value="NTF2-like_dom_sf"/>
</dbReference>
<dbReference type="InterPro" id="IPR019734">
    <property type="entry name" value="TPR_rpt"/>
</dbReference>
<dbReference type="EMBL" id="SACQ01000003">
    <property type="protein sequence ID" value="RVU31097.1"/>
    <property type="molecule type" value="Genomic_DNA"/>
</dbReference>
<name>A0A437Q9I0_9GAMM</name>
<keyword evidence="6" id="KW-1185">Reference proteome</keyword>
<dbReference type="SMART" id="SM00028">
    <property type="entry name" value="TPR"/>
    <property type="match status" value="2"/>
</dbReference>
<feature type="compositionally biased region" description="Low complexity" evidence="2">
    <location>
        <begin position="252"/>
        <end position="267"/>
    </location>
</feature>
<dbReference type="PROSITE" id="PS50005">
    <property type="entry name" value="TPR"/>
    <property type="match status" value="1"/>
</dbReference>
<keyword evidence="1" id="KW-0802">TPR repeat</keyword>
<dbReference type="InterPro" id="IPR011990">
    <property type="entry name" value="TPR-like_helical_dom_sf"/>
</dbReference>
<keyword evidence="3" id="KW-0472">Membrane</keyword>
<reference evidence="5 6" key="1">
    <citation type="submission" date="2019-01" db="EMBL/GenBank/DDBJ databases">
        <authorList>
            <person name="Chen W.-M."/>
        </authorList>
    </citation>
    <scope>NUCLEOTIDE SEQUENCE [LARGE SCALE GENOMIC DNA]</scope>
    <source>
        <strain evidence="5 6">HPM-16</strain>
    </source>
</reference>
<dbReference type="Pfam" id="PF24125">
    <property type="entry name" value="Cds6_C"/>
    <property type="match status" value="1"/>
</dbReference>
<evidence type="ECO:0000256" key="3">
    <source>
        <dbReference type="SAM" id="Phobius"/>
    </source>
</evidence>